<dbReference type="Proteomes" id="UP000031802">
    <property type="component" value="Unassembled WGS sequence"/>
</dbReference>
<dbReference type="AlphaFoldDB" id="A0A0B8T5B8"/>
<proteinExistence type="predicted"/>
<organism evidence="1 2">
    <name type="scientific">Sphingobacterium deserti</name>
    <dbReference type="NCBI Taxonomy" id="1229276"/>
    <lineage>
        <taxon>Bacteria</taxon>
        <taxon>Pseudomonadati</taxon>
        <taxon>Bacteroidota</taxon>
        <taxon>Sphingobacteriia</taxon>
        <taxon>Sphingobacteriales</taxon>
        <taxon>Sphingobacteriaceae</taxon>
        <taxon>Sphingobacterium</taxon>
    </lineage>
</organism>
<dbReference type="OrthoDB" id="1073749at2"/>
<evidence type="ECO:0000313" key="2">
    <source>
        <dbReference type="Proteomes" id="UP000031802"/>
    </source>
</evidence>
<name>A0A0B8T5B8_9SPHI</name>
<reference evidence="2" key="1">
    <citation type="submission" date="2014-04" db="EMBL/GenBank/DDBJ databases">
        <title>Whole-Genome optical mapping and complete genome sequence of Sphingobacterium deserti sp. nov., a new spaces isolated from desert in the west of China.</title>
        <authorList>
            <person name="Teng C."/>
            <person name="Zhou Z."/>
            <person name="Li X."/>
            <person name="Chen M."/>
            <person name="Lin M."/>
            <person name="Wang L."/>
            <person name="Su S."/>
            <person name="Zhang C."/>
            <person name="Zhang W."/>
        </authorList>
    </citation>
    <scope>NUCLEOTIDE SEQUENCE [LARGE SCALE GENOMIC DNA]</scope>
    <source>
        <strain evidence="2">ACCC05744</strain>
    </source>
</reference>
<accession>A0A0B8T5B8</accession>
<dbReference type="NCBIfam" id="TIGR04193">
    <property type="entry name" value="SPASM_w_grasp"/>
    <property type="match status" value="1"/>
</dbReference>
<gene>
    <name evidence="1" type="ORF">DI53_3483</name>
</gene>
<comment type="caution">
    <text evidence="1">The sequence shown here is derived from an EMBL/GenBank/DDBJ whole genome shotgun (WGS) entry which is preliminary data.</text>
</comment>
<dbReference type="RefSeq" id="WP_037502607.1">
    <property type="nucleotide sequence ID" value="NZ_JJMU01000065.1"/>
</dbReference>
<dbReference type="eggNOG" id="COG0641">
    <property type="taxonomic scope" value="Bacteria"/>
</dbReference>
<evidence type="ECO:0000313" key="1">
    <source>
        <dbReference type="EMBL" id="KGE12744.1"/>
    </source>
</evidence>
<dbReference type="PATRIC" id="fig|1229276.3.peg.3597"/>
<evidence type="ECO:0008006" key="3">
    <source>
        <dbReference type="Google" id="ProtNLM"/>
    </source>
</evidence>
<sequence>MENEVYFKLHACCVPVKGAYRSCLYDLQRRSLELIPNEMTDLLEELRTYPIKQLKEQYDKSECEVIDEYLQFLIDNDYGFFCETSELARFPDLDFEFDWPNQITNVVIDTDKLSRHDYADIFTKLRAINCETIQMRYFYDIDEHSLKNILSLAKQYDFDNISLVIPYTDILSRLIIEIEQNIPLTEVIFWGESDLEYELSKARFKEIDINFSFITTSLLDEACCGFVSIDNFTVNINMFSEATRYNSCLNRKLSIDKKGLIKNCPSSGTNYGHISRVGELLKIIELANFKRYWQVNKDKIEICKDCEFRYCCIDCRVFVSDPLNEYSKPSSCLYDPYTAKWEVKP</sequence>
<protein>
    <recommendedName>
        <fullName evidence="3">Grasp-with-spasm system SPASM domain peptide maturase</fullName>
    </recommendedName>
</protein>
<dbReference type="EMBL" id="JJMU01000065">
    <property type="protein sequence ID" value="KGE12744.1"/>
    <property type="molecule type" value="Genomic_DNA"/>
</dbReference>
<keyword evidence="2" id="KW-1185">Reference proteome</keyword>
<dbReference type="STRING" id="1229276.DI53_3483"/>
<dbReference type="InterPro" id="IPR026497">
    <property type="entry name" value="GRASP-with-SPASM"/>
</dbReference>
<reference evidence="1 2" key="2">
    <citation type="journal article" date="2015" name="PLoS ONE">
        <title>Whole-Genome Optical Mapping and Finished Genome Sequence of Sphingobacterium deserti sp. nov., a New Species Isolated from the Western Desert of China.</title>
        <authorList>
            <person name="Teng C."/>
            <person name="Zhou Z."/>
            <person name="Molnar I."/>
            <person name="Li X."/>
            <person name="Tang R."/>
            <person name="Chen M."/>
            <person name="Wang L."/>
            <person name="Su S."/>
            <person name="Zhang W."/>
            <person name="Lin M."/>
        </authorList>
    </citation>
    <scope>NUCLEOTIDE SEQUENCE [LARGE SCALE GENOMIC DNA]</scope>
    <source>
        <strain evidence="2">ACCC05744</strain>
    </source>
</reference>